<comment type="caution">
    <text evidence="10">The sequence shown here is derived from an EMBL/GenBank/DDBJ whole genome shotgun (WGS) entry which is preliminary data.</text>
</comment>
<dbReference type="Gene3D" id="1.20.1540.10">
    <property type="entry name" value="Rhomboid-like"/>
    <property type="match status" value="1"/>
</dbReference>
<evidence type="ECO:0000256" key="2">
    <source>
        <dbReference type="ARBA" id="ARBA00022670"/>
    </source>
</evidence>
<dbReference type="Proteomes" id="UP001231109">
    <property type="component" value="Unassembled WGS sequence"/>
</dbReference>
<dbReference type="RefSeq" id="WP_305977318.1">
    <property type="nucleotide sequence ID" value="NZ_JAPJDY010000014.1"/>
</dbReference>
<dbReference type="PANTHER" id="PTHR22936:SF69">
    <property type="entry name" value="RHOMBOID-LIKE PROTEIN"/>
    <property type="match status" value="1"/>
</dbReference>
<evidence type="ECO:0000313" key="11">
    <source>
        <dbReference type="Proteomes" id="UP001231109"/>
    </source>
</evidence>
<comment type="subcellular location">
    <subcellularLocation>
        <location evidence="1">Membrane</location>
        <topology evidence="1">Multi-pass membrane protein</topology>
    </subcellularLocation>
</comment>
<dbReference type="InterPro" id="IPR035952">
    <property type="entry name" value="Rhomboid-like_sf"/>
</dbReference>
<sequence>MNSNYKPFFTIAICILTVCVSFFVAYQISGSILGKSRIIYLADYGGLTVESIKEFEIWRFITAQFVHVHQKHMMYNVLSIMFLGVLLERKIGFRYTLSIWLFAGAIGTLFTTQFGSPPWNTGTGASQAALGFAGFALVFYTVKFRREYILLAAILFAILPALYLDLKTAGYPKPGHSLSFIIGSVIAVWYLNKSEQKEASTKYDRS</sequence>
<keyword evidence="2 10" id="KW-0645">Protease</keyword>
<dbReference type="InterPro" id="IPR022764">
    <property type="entry name" value="Peptidase_S54_rhomboid_dom"/>
</dbReference>
<name>A0ABT9I445_9GAMM</name>
<keyword evidence="5" id="KW-0720">Serine protease</keyword>
<dbReference type="SUPFAM" id="SSF144091">
    <property type="entry name" value="Rhomboid-like"/>
    <property type="match status" value="1"/>
</dbReference>
<dbReference type="GO" id="GO:0008233">
    <property type="term" value="F:peptidase activity"/>
    <property type="evidence" value="ECO:0007669"/>
    <property type="project" value="UniProtKB-KW"/>
</dbReference>
<feature type="domain" description="Peptidase S54 rhomboid" evidence="9">
    <location>
        <begin position="55"/>
        <end position="190"/>
    </location>
</feature>
<evidence type="ECO:0000256" key="4">
    <source>
        <dbReference type="ARBA" id="ARBA00022801"/>
    </source>
</evidence>
<evidence type="ECO:0000256" key="1">
    <source>
        <dbReference type="ARBA" id="ARBA00004141"/>
    </source>
</evidence>
<evidence type="ECO:0000256" key="7">
    <source>
        <dbReference type="ARBA" id="ARBA00023136"/>
    </source>
</evidence>
<feature type="transmembrane region" description="Helical" evidence="8">
    <location>
        <begin position="176"/>
        <end position="192"/>
    </location>
</feature>
<feature type="transmembrane region" description="Helical" evidence="8">
    <location>
        <begin position="7"/>
        <end position="28"/>
    </location>
</feature>
<dbReference type="InterPro" id="IPR002610">
    <property type="entry name" value="Peptidase_S54_rhomboid-like"/>
</dbReference>
<proteinExistence type="predicted"/>
<keyword evidence="4 10" id="KW-0378">Hydrolase</keyword>
<evidence type="ECO:0000256" key="5">
    <source>
        <dbReference type="ARBA" id="ARBA00022825"/>
    </source>
</evidence>
<dbReference type="EMBL" id="JAPJDZ010000104">
    <property type="protein sequence ID" value="MDP5138155.1"/>
    <property type="molecule type" value="Genomic_DNA"/>
</dbReference>
<gene>
    <name evidence="10" type="ORF">ORJ04_19595</name>
</gene>
<evidence type="ECO:0000313" key="10">
    <source>
        <dbReference type="EMBL" id="MDP5138155.1"/>
    </source>
</evidence>
<evidence type="ECO:0000256" key="8">
    <source>
        <dbReference type="SAM" id="Phobius"/>
    </source>
</evidence>
<reference evidence="10 11" key="1">
    <citation type="submission" date="2022-11" db="EMBL/GenBank/DDBJ databases">
        <title>Viruses from the air-sea interface of a natural surface slick.</title>
        <authorList>
            <person name="Rahlff J."/>
            <person name="Holmfeldt K."/>
        </authorList>
    </citation>
    <scope>NUCLEOTIDE SEQUENCE [LARGE SCALE GENOMIC DNA]</scope>
    <source>
        <strain evidence="10 11">SMS4</strain>
    </source>
</reference>
<feature type="transmembrane region" description="Helical" evidence="8">
    <location>
        <begin position="95"/>
        <end position="112"/>
    </location>
</feature>
<keyword evidence="6 8" id="KW-1133">Transmembrane helix</keyword>
<evidence type="ECO:0000256" key="3">
    <source>
        <dbReference type="ARBA" id="ARBA00022692"/>
    </source>
</evidence>
<keyword evidence="3 8" id="KW-0812">Transmembrane</keyword>
<dbReference type="PANTHER" id="PTHR22936">
    <property type="entry name" value="RHOMBOID-RELATED"/>
    <property type="match status" value="1"/>
</dbReference>
<keyword evidence="7 8" id="KW-0472">Membrane</keyword>
<feature type="transmembrane region" description="Helical" evidence="8">
    <location>
        <begin position="124"/>
        <end position="141"/>
    </location>
</feature>
<feature type="transmembrane region" description="Helical" evidence="8">
    <location>
        <begin position="148"/>
        <end position="164"/>
    </location>
</feature>
<protein>
    <submittedName>
        <fullName evidence="10">Rhomboid family intramembrane serine protease</fullName>
        <ecNumber evidence="10">3.4.21.105</ecNumber>
    </submittedName>
</protein>
<accession>A0ABT9I445</accession>
<keyword evidence="11" id="KW-1185">Reference proteome</keyword>
<dbReference type="GO" id="GO:0006508">
    <property type="term" value="P:proteolysis"/>
    <property type="evidence" value="ECO:0007669"/>
    <property type="project" value="UniProtKB-KW"/>
</dbReference>
<dbReference type="Pfam" id="PF01694">
    <property type="entry name" value="Rhomboid"/>
    <property type="match status" value="1"/>
</dbReference>
<organism evidence="10 11">
    <name type="scientific">Rheinheimera baltica</name>
    <dbReference type="NCBI Taxonomy" id="67576"/>
    <lineage>
        <taxon>Bacteria</taxon>
        <taxon>Pseudomonadati</taxon>
        <taxon>Pseudomonadota</taxon>
        <taxon>Gammaproteobacteria</taxon>
        <taxon>Chromatiales</taxon>
        <taxon>Chromatiaceae</taxon>
        <taxon>Rheinheimera</taxon>
    </lineage>
</organism>
<evidence type="ECO:0000259" key="9">
    <source>
        <dbReference type="Pfam" id="PF01694"/>
    </source>
</evidence>
<dbReference type="EC" id="3.4.21.105" evidence="10"/>
<evidence type="ECO:0000256" key="6">
    <source>
        <dbReference type="ARBA" id="ARBA00022989"/>
    </source>
</evidence>